<dbReference type="AlphaFoldDB" id="A0A0S4JTR6"/>
<gene>
    <name evidence="2" type="ORF">BSAL_43890</name>
</gene>
<feature type="transmembrane region" description="Helical" evidence="1">
    <location>
        <begin position="16"/>
        <end position="36"/>
    </location>
</feature>
<organism evidence="2 3">
    <name type="scientific">Bodo saltans</name>
    <name type="common">Flagellated protozoan</name>
    <dbReference type="NCBI Taxonomy" id="75058"/>
    <lineage>
        <taxon>Eukaryota</taxon>
        <taxon>Discoba</taxon>
        <taxon>Euglenozoa</taxon>
        <taxon>Kinetoplastea</taxon>
        <taxon>Metakinetoplastina</taxon>
        <taxon>Eubodonida</taxon>
        <taxon>Bodonidae</taxon>
        <taxon>Bodo</taxon>
    </lineage>
</organism>
<dbReference type="OrthoDB" id="273823at2759"/>
<keyword evidence="3" id="KW-1185">Reference proteome</keyword>
<dbReference type="Proteomes" id="UP000051952">
    <property type="component" value="Unassembled WGS sequence"/>
</dbReference>
<dbReference type="PANTHER" id="PTHR46388:SF2">
    <property type="entry name" value="NHL REPEAT-CONTAINING PROTEIN 2"/>
    <property type="match status" value="1"/>
</dbReference>
<dbReference type="PANTHER" id="PTHR46388">
    <property type="entry name" value="NHL REPEAT-CONTAINING PROTEIN 2"/>
    <property type="match status" value="1"/>
</dbReference>
<dbReference type="SUPFAM" id="SSF63825">
    <property type="entry name" value="YWTD domain"/>
    <property type="match status" value="1"/>
</dbReference>
<keyword evidence="1" id="KW-0472">Membrane</keyword>
<evidence type="ECO:0000313" key="2">
    <source>
        <dbReference type="EMBL" id="CUG93631.1"/>
    </source>
</evidence>
<feature type="non-terminal residue" evidence="2">
    <location>
        <position position="1"/>
    </location>
</feature>
<protein>
    <submittedName>
        <fullName evidence="2">Transmembrane protein, putative</fullName>
    </submittedName>
</protein>
<dbReference type="InterPro" id="IPR011042">
    <property type="entry name" value="6-blade_b-propeller_TolB-like"/>
</dbReference>
<proteinExistence type="predicted"/>
<dbReference type="Gene3D" id="2.120.10.30">
    <property type="entry name" value="TolB, C-terminal domain"/>
    <property type="match status" value="2"/>
</dbReference>
<dbReference type="EMBL" id="CYKH01002174">
    <property type="protein sequence ID" value="CUG93631.1"/>
    <property type="molecule type" value="Genomic_DNA"/>
</dbReference>
<dbReference type="VEuPathDB" id="TriTrypDB:BSAL_43890"/>
<keyword evidence="1 2" id="KW-0812">Transmembrane</keyword>
<reference evidence="3" key="1">
    <citation type="submission" date="2015-09" db="EMBL/GenBank/DDBJ databases">
        <authorList>
            <consortium name="Pathogen Informatics"/>
        </authorList>
    </citation>
    <scope>NUCLEOTIDE SEQUENCE [LARGE SCALE GENOMIC DNA]</scope>
    <source>
        <strain evidence="3">Lake Konstanz</strain>
    </source>
</reference>
<feature type="non-terminal residue" evidence="2">
    <location>
        <position position="425"/>
    </location>
</feature>
<keyword evidence="1" id="KW-1133">Transmembrane helix</keyword>
<accession>A0A0S4JTR6</accession>
<sequence>GSSPGYRDGIGVAAQFLYPYGVVHYLFNVGMVVFVADYQTNRIRRIVVASANVTTVAQTTYSCYYLCISRDGSSLFVGTDYTVVRIKSSTGAIVTLAGSGSYGSTDGIGTRARFYFACGIALNDKETALFVADTNNKLVRRVELSSNNVSTIAGATTMRGLVDGPGLAARFSNPFGGKWYCNKTSLLCGLLVADSGNGAIRFVAVELFYTRTAEQSSEATASVSRSSTMPLSGSLTASQSVIASCTTSITQSLSPTKSKSDSIVTSASITASITTRTPSPSVTMYCALVPADGTSSVGSLQRFNSTALSLVPIVGTVSASTFVSAAPINRAVLLQNLPLGMNLSVSLGGTIRGGPADGWTLISATINVAASDSILPLLTAVVPFTLLSANIVGREQTFVVVLRPPNTTGRWLPSSLNTFRAVSIA</sequence>
<evidence type="ECO:0000313" key="3">
    <source>
        <dbReference type="Proteomes" id="UP000051952"/>
    </source>
</evidence>
<evidence type="ECO:0000256" key="1">
    <source>
        <dbReference type="SAM" id="Phobius"/>
    </source>
</evidence>
<name>A0A0S4JTR6_BODSA</name>